<protein>
    <submittedName>
        <fullName evidence="1">Uncharacterized protein</fullName>
    </submittedName>
</protein>
<accession>T0L4E5</accession>
<evidence type="ECO:0000313" key="1">
    <source>
        <dbReference type="EMBL" id="EQB62362.1"/>
    </source>
</evidence>
<dbReference type="Proteomes" id="UP000053780">
    <property type="component" value="Unassembled WGS sequence"/>
</dbReference>
<gene>
    <name evidence="1" type="ORF">NAPIS_ORF00060</name>
</gene>
<dbReference type="HOGENOM" id="CLU_2159098_0_0_1"/>
<dbReference type="VEuPathDB" id="MicrosporidiaDB:NAPIS_ORF00060"/>
<sequence length="111" mass="13635">MLYAYNHEKEYFDIYWKEKLVNILFISNLHVNKLNYFKKICEKNLKDKLTWFNYKLYFGMKSLNIVYNLDNYNKIFNDTSQLKFINYLVDAVNNIKCRLLNIENIKKIENL</sequence>
<proteinExistence type="predicted"/>
<dbReference type="EMBL" id="KE646869">
    <property type="protein sequence ID" value="EQB62362.1"/>
    <property type="molecule type" value="Genomic_DNA"/>
</dbReference>
<reference evidence="1 2" key="1">
    <citation type="journal article" date="2013" name="BMC Genomics">
        <title>Genome sequencing and comparative genomics of honey bee microsporidia, Nosema apis reveal novel insights into host-parasite interactions.</title>
        <authorList>
            <person name="Chen Yp."/>
            <person name="Pettis J.S."/>
            <person name="Zhao Y."/>
            <person name="Liu X."/>
            <person name="Tallon L.J."/>
            <person name="Sadzewicz L.D."/>
            <person name="Li R."/>
            <person name="Zheng H."/>
            <person name="Huang S."/>
            <person name="Zhang X."/>
            <person name="Hamilton M.C."/>
            <person name="Pernal S.F."/>
            <person name="Melathopoulos A.P."/>
            <person name="Yan X."/>
            <person name="Evans J.D."/>
        </authorList>
    </citation>
    <scope>NUCLEOTIDE SEQUENCE [LARGE SCALE GENOMIC DNA]</scope>
    <source>
        <strain evidence="1 2">BRL 01</strain>
    </source>
</reference>
<organism evidence="1 2">
    <name type="scientific">Vairimorpha apis BRL 01</name>
    <dbReference type="NCBI Taxonomy" id="1037528"/>
    <lineage>
        <taxon>Eukaryota</taxon>
        <taxon>Fungi</taxon>
        <taxon>Fungi incertae sedis</taxon>
        <taxon>Microsporidia</taxon>
        <taxon>Nosematidae</taxon>
        <taxon>Vairimorpha</taxon>
    </lineage>
</organism>
<keyword evidence="2" id="KW-1185">Reference proteome</keyword>
<dbReference type="AlphaFoldDB" id="T0L4E5"/>
<name>T0L4E5_9MICR</name>
<evidence type="ECO:0000313" key="2">
    <source>
        <dbReference type="Proteomes" id="UP000053780"/>
    </source>
</evidence>